<protein>
    <submittedName>
        <fullName evidence="2">Uncharacterized protein</fullName>
    </submittedName>
</protein>
<sequence>MSASGGGDQRQPIVNTTAAAIKQIAVTAISRRFGQAAGWAPATFCVAPADDAGTGSVRADRRPSGKQSTTSRCAPGLPVVDLTRY</sequence>
<organism evidence="2 3">
    <name type="scientific">Mycolicibacterium mageritense</name>
    <name type="common">Mycobacterium mageritense</name>
    <dbReference type="NCBI Taxonomy" id="53462"/>
    <lineage>
        <taxon>Bacteria</taxon>
        <taxon>Bacillati</taxon>
        <taxon>Actinomycetota</taxon>
        <taxon>Actinomycetes</taxon>
        <taxon>Mycobacteriales</taxon>
        <taxon>Mycobacteriaceae</taxon>
        <taxon>Mycolicibacterium</taxon>
    </lineage>
</organism>
<accession>A0ABM7HRE1</accession>
<evidence type="ECO:0000313" key="2">
    <source>
        <dbReference type="EMBL" id="BBX33115.1"/>
    </source>
</evidence>
<dbReference type="Proteomes" id="UP000465622">
    <property type="component" value="Chromosome"/>
</dbReference>
<gene>
    <name evidence="2" type="ORF">MMAGJ_23970</name>
</gene>
<evidence type="ECO:0000256" key="1">
    <source>
        <dbReference type="SAM" id="MobiDB-lite"/>
    </source>
</evidence>
<dbReference type="EMBL" id="AP022567">
    <property type="protein sequence ID" value="BBX33115.1"/>
    <property type="molecule type" value="Genomic_DNA"/>
</dbReference>
<feature type="region of interest" description="Disordered" evidence="1">
    <location>
        <begin position="50"/>
        <end position="85"/>
    </location>
</feature>
<evidence type="ECO:0000313" key="3">
    <source>
        <dbReference type="Proteomes" id="UP000465622"/>
    </source>
</evidence>
<proteinExistence type="predicted"/>
<keyword evidence="3" id="KW-1185">Reference proteome</keyword>
<reference evidence="2 3" key="1">
    <citation type="journal article" date="2019" name="Emerg. Microbes Infect.">
        <title>Comprehensive subspecies identification of 175 nontuberculous mycobacteria species based on 7547 genomic profiles.</title>
        <authorList>
            <person name="Matsumoto Y."/>
            <person name="Kinjo T."/>
            <person name="Motooka D."/>
            <person name="Nabeya D."/>
            <person name="Jung N."/>
            <person name="Uechi K."/>
            <person name="Horii T."/>
            <person name="Iida T."/>
            <person name="Fujita J."/>
            <person name="Nakamura S."/>
        </authorList>
    </citation>
    <scope>NUCLEOTIDE SEQUENCE [LARGE SCALE GENOMIC DNA]</scope>
    <source>
        <strain evidence="2 3">JCM 12375</strain>
    </source>
</reference>
<name>A0ABM7HRE1_MYCME</name>